<dbReference type="AlphaFoldDB" id="A7VRF5"/>
<organism evidence="1 2">
    <name type="scientific">[Clostridium] leptum DSM 753</name>
    <dbReference type="NCBI Taxonomy" id="428125"/>
    <lineage>
        <taxon>Bacteria</taxon>
        <taxon>Bacillati</taxon>
        <taxon>Bacillota</taxon>
        <taxon>Clostridia</taxon>
        <taxon>Eubacteriales</taxon>
        <taxon>Oscillospiraceae</taxon>
        <taxon>Oscillospiraceae incertae sedis</taxon>
    </lineage>
</organism>
<comment type="caution">
    <text evidence="1">The sequence shown here is derived from an EMBL/GenBank/DDBJ whole genome shotgun (WGS) entry which is preliminary data.</text>
</comment>
<protein>
    <submittedName>
        <fullName evidence="1">Uncharacterized protein</fullName>
    </submittedName>
</protein>
<evidence type="ECO:0000313" key="2">
    <source>
        <dbReference type="Proteomes" id="UP000003490"/>
    </source>
</evidence>
<dbReference type="EMBL" id="ABCB02000016">
    <property type="protein sequence ID" value="EDO62277.1"/>
    <property type="molecule type" value="Genomic_DNA"/>
</dbReference>
<gene>
    <name evidence="1" type="ORF">CLOLEP_01138</name>
</gene>
<dbReference type="HOGENOM" id="CLU_3042036_0_0_9"/>
<evidence type="ECO:0000313" key="1">
    <source>
        <dbReference type="EMBL" id="EDO62277.1"/>
    </source>
</evidence>
<reference evidence="1 2" key="2">
    <citation type="submission" date="2007-08" db="EMBL/GenBank/DDBJ databases">
        <authorList>
            <person name="Fulton L."/>
            <person name="Clifton S."/>
            <person name="Fulton B."/>
            <person name="Xu J."/>
            <person name="Minx P."/>
            <person name="Pepin K.H."/>
            <person name="Johnson M."/>
            <person name="Thiruvilangam P."/>
            <person name="Bhonagiri V."/>
            <person name="Nash W.E."/>
            <person name="Wang C."/>
            <person name="Mardis E.R."/>
            <person name="Wilson R.K."/>
        </authorList>
    </citation>
    <scope>NUCLEOTIDE SEQUENCE [LARGE SCALE GENOMIC DNA]</scope>
    <source>
        <strain evidence="1 2">DSM 753</strain>
    </source>
</reference>
<sequence>MEAKLIGKDENTRRFSGGTCLKSAGCFFVSRRFFLREDCGIIIAGQAKPKISDA</sequence>
<name>A7VRF5_9FIRM</name>
<reference evidence="1 2" key="1">
    <citation type="submission" date="2007-08" db="EMBL/GenBank/DDBJ databases">
        <title>Draft genome sequence of Clostridium leptum (DSM 753).</title>
        <authorList>
            <person name="Sudarsanam P."/>
            <person name="Ley R."/>
            <person name="Guruge J."/>
            <person name="Turnbaugh P.J."/>
            <person name="Mahowald M."/>
            <person name="Liep D."/>
            <person name="Gordon J."/>
        </authorList>
    </citation>
    <scope>NUCLEOTIDE SEQUENCE [LARGE SCALE GENOMIC DNA]</scope>
    <source>
        <strain evidence="1 2">DSM 753</strain>
    </source>
</reference>
<accession>A7VRF5</accession>
<proteinExistence type="predicted"/>
<dbReference type="Proteomes" id="UP000003490">
    <property type="component" value="Unassembled WGS sequence"/>
</dbReference>